<dbReference type="Proteomes" id="UP000271548">
    <property type="component" value="Unassembled WGS sequence"/>
</dbReference>
<keyword evidence="10" id="KW-1185">Reference proteome</keyword>
<dbReference type="NCBIfam" id="TIGR02937">
    <property type="entry name" value="sigma70-ECF"/>
    <property type="match status" value="1"/>
</dbReference>
<dbReference type="Gene3D" id="1.10.10.10">
    <property type="entry name" value="Winged helix-like DNA-binding domain superfamily/Winged helix DNA-binding domain"/>
    <property type="match status" value="1"/>
</dbReference>
<dbReference type="PANTHER" id="PTHR43133">
    <property type="entry name" value="RNA POLYMERASE ECF-TYPE SIGMA FACTO"/>
    <property type="match status" value="1"/>
</dbReference>
<dbReference type="EMBL" id="RAZT01000003">
    <property type="protein sequence ID" value="RKN34743.1"/>
    <property type="molecule type" value="Genomic_DNA"/>
</dbReference>
<keyword evidence="5" id="KW-0804">Transcription</keyword>
<dbReference type="GO" id="GO:0006352">
    <property type="term" value="P:DNA-templated transcription initiation"/>
    <property type="evidence" value="ECO:0007669"/>
    <property type="project" value="InterPro"/>
</dbReference>
<feature type="domain" description="RNA polymerase sigma factor 70 region 4 type 2" evidence="7">
    <location>
        <begin position="104"/>
        <end position="156"/>
    </location>
</feature>
<dbReference type="GO" id="GO:0003677">
    <property type="term" value="F:DNA binding"/>
    <property type="evidence" value="ECO:0007669"/>
    <property type="project" value="UniProtKB-KW"/>
</dbReference>
<dbReference type="SUPFAM" id="SSF88946">
    <property type="entry name" value="Sigma2 domain of RNA polymerase sigma factors"/>
    <property type="match status" value="1"/>
</dbReference>
<dbReference type="Pfam" id="PF04542">
    <property type="entry name" value="Sigma70_r2"/>
    <property type="match status" value="1"/>
</dbReference>
<dbReference type="InterPro" id="IPR036388">
    <property type="entry name" value="WH-like_DNA-bd_sf"/>
</dbReference>
<dbReference type="Pfam" id="PF08281">
    <property type="entry name" value="Sigma70_r4_2"/>
    <property type="match status" value="1"/>
</dbReference>
<evidence type="ECO:0000313" key="9">
    <source>
        <dbReference type="EMBL" id="RKN34743.1"/>
    </source>
</evidence>
<gene>
    <name evidence="9" type="ORF">D7044_08010</name>
    <name evidence="8" type="ORF">D7147_16125</name>
</gene>
<keyword evidence="3" id="KW-0731">Sigma factor</keyword>
<dbReference type="RefSeq" id="WP_120678400.1">
    <property type="nucleotide sequence ID" value="NZ_RAZS01000005.1"/>
</dbReference>
<sequence>MHGDDEQQFTNWVDARASALRRTAFLICGDWHAADDAAQATLTKLYLAWPRLTRRDDIDGYAWRVLTRSLTDEWRRPWRRREHPVELVPDRAADDHTGQVDQQRLVLDALAGLPGRQRAALVLRFWQDLSVEETAAALGCSPGAVKSHTFRGLQALRVRLGDGFLIEQKGA</sequence>
<dbReference type="GO" id="GO:0016987">
    <property type="term" value="F:sigma factor activity"/>
    <property type="evidence" value="ECO:0007669"/>
    <property type="project" value="UniProtKB-KW"/>
</dbReference>
<dbReference type="AlphaFoldDB" id="A0A3A9YD15"/>
<evidence type="ECO:0000259" key="6">
    <source>
        <dbReference type="Pfam" id="PF04542"/>
    </source>
</evidence>
<dbReference type="InterPro" id="IPR014325">
    <property type="entry name" value="RNA_pol_sigma-E_actinobac"/>
</dbReference>
<evidence type="ECO:0000256" key="1">
    <source>
        <dbReference type="ARBA" id="ARBA00010641"/>
    </source>
</evidence>
<dbReference type="InterPro" id="IPR007627">
    <property type="entry name" value="RNA_pol_sigma70_r2"/>
</dbReference>
<evidence type="ECO:0000256" key="3">
    <source>
        <dbReference type="ARBA" id="ARBA00023082"/>
    </source>
</evidence>
<evidence type="ECO:0000313" key="8">
    <source>
        <dbReference type="EMBL" id="RKN18931.1"/>
    </source>
</evidence>
<evidence type="ECO:0000256" key="4">
    <source>
        <dbReference type="ARBA" id="ARBA00023125"/>
    </source>
</evidence>
<proteinExistence type="inferred from homology"/>
<dbReference type="EMBL" id="RAZS01000005">
    <property type="protein sequence ID" value="RKN18931.1"/>
    <property type="molecule type" value="Genomic_DNA"/>
</dbReference>
<dbReference type="CDD" id="cd06171">
    <property type="entry name" value="Sigma70_r4"/>
    <property type="match status" value="1"/>
</dbReference>
<dbReference type="OrthoDB" id="3783006at2"/>
<dbReference type="InterPro" id="IPR013249">
    <property type="entry name" value="RNA_pol_sigma70_r4_t2"/>
</dbReference>
<dbReference type="InterPro" id="IPR014284">
    <property type="entry name" value="RNA_pol_sigma-70_dom"/>
</dbReference>
<comment type="caution">
    <text evidence="9">The sequence shown here is derived from an EMBL/GenBank/DDBJ whole genome shotgun (WGS) entry which is preliminary data.</text>
</comment>
<protein>
    <submittedName>
        <fullName evidence="9">SigE family RNA polymerase sigma factor</fullName>
    </submittedName>
</protein>
<evidence type="ECO:0000256" key="5">
    <source>
        <dbReference type="ARBA" id="ARBA00023163"/>
    </source>
</evidence>
<comment type="similarity">
    <text evidence="1">Belongs to the sigma-70 factor family. ECF subfamily.</text>
</comment>
<dbReference type="Gene3D" id="1.10.1740.10">
    <property type="match status" value="1"/>
</dbReference>
<dbReference type="InterPro" id="IPR039425">
    <property type="entry name" value="RNA_pol_sigma-70-like"/>
</dbReference>
<dbReference type="Proteomes" id="UP000275865">
    <property type="component" value="Unassembled WGS sequence"/>
</dbReference>
<keyword evidence="2" id="KW-0805">Transcription regulation</keyword>
<name>A0A3A9YD15_9ACTN</name>
<evidence type="ECO:0000259" key="7">
    <source>
        <dbReference type="Pfam" id="PF08281"/>
    </source>
</evidence>
<organism evidence="9 11">
    <name type="scientific">Micromonospora musae</name>
    <dbReference type="NCBI Taxonomy" id="1894970"/>
    <lineage>
        <taxon>Bacteria</taxon>
        <taxon>Bacillati</taxon>
        <taxon>Actinomycetota</taxon>
        <taxon>Actinomycetes</taxon>
        <taxon>Micromonosporales</taxon>
        <taxon>Micromonosporaceae</taxon>
        <taxon>Micromonospora</taxon>
    </lineage>
</organism>
<dbReference type="NCBIfam" id="TIGR02983">
    <property type="entry name" value="SigE-fam_strep"/>
    <property type="match status" value="1"/>
</dbReference>
<feature type="domain" description="RNA polymerase sigma-70 region 2" evidence="6">
    <location>
        <begin position="15"/>
        <end position="79"/>
    </location>
</feature>
<keyword evidence="4" id="KW-0238">DNA-binding</keyword>
<evidence type="ECO:0000256" key="2">
    <source>
        <dbReference type="ARBA" id="ARBA00023015"/>
    </source>
</evidence>
<dbReference type="InterPro" id="IPR013325">
    <property type="entry name" value="RNA_pol_sigma_r2"/>
</dbReference>
<evidence type="ECO:0000313" key="11">
    <source>
        <dbReference type="Proteomes" id="UP000275865"/>
    </source>
</evidence>
<evidence type="ECO:0000313" key="10">
    <source>
        <dbReference type="Proteomes" id="UP000271548"/>
    </source>
</evidence>
<reference evidence="10 11" key="1">
    <citation type="submission" date="2018-09" db="EMBL/GenBank/DDBJ databases">
        <title>Micromonospora sp. nov. MS1-9, isolated from a root of Musa sp.</title>
        <authorList>
            <person name="Kuncharoen N."/>
            <person name="Kudo T."/>
            <person name="Ohkuma M."/>
            <person name="Yuki M."/>
            <person name="Tanasupawat S."/>
        </authorList>
    </citation>
    <scope>NUCLEOTIDE SEQUENCE [LARGE SCALE GENOMIC DNA]</scope>
    <source>
        <strain evidence="9 11">MS1-9</strain>
        <strain evidence="8 10">NGC1-4</strain>
    </source>
</reference>
<dbReference type="PANTHER" id="PTHR43133:SF50">
    <property type="entry name" value="ECF RNA POLYMERASE SIGMA FACTOR SIGM"/>
    <property type="match status" value="1"/>
</dbReference>
<dbReference type="SUPFAM" id="SSF88659">
    <property type="entry name" value="Sigma3 and sigma4 domains of RNA polymerase sigma factors"/>
    <property type="match status" value="1"/>
</dbReference>
<accession>A0A3A9YD15</accession>
<dbReference type="InterPro" id="IPR013324">
    <property type="entry name" value="RNA_pol_sigma_r3/r4-like"/>
</dbReference>